<protein>
    <submittedName>
        <fullName evidence="2">AlNc14C240G9452 protein</fullName>
    </submittedName>
    <submittedName>
        <fullName evidence="3">AlNc14C276G10038 protein</fullName>
    </submittedName>
</protein>
<evidence type="ECO:0000313" key="2">
    <source>
        <dbReference type="EMBL" id="CCA24445.1"/>
    </source>
</evidence>
<feature type="region of interest" description="Disordered" evidence="1">
    <location>
        <begin position="79"/>
        <end position="98"/>
    </location>
</feature>
<feature type="compositionally biased region" description="Polar residues" evidence="1">
    <location>
        <begin position="79"/>
        <end position="89"/>
    </location>
</feature>
<evidence type="ECO:0000256" key="1">
    <source>
        <dbReference type="SAM" id="MobiDB-lite"/>
    </source>
</evidence>
<dbReference type="EMBL" id="FR824321">
    <property type="protein sequence ID" value="CCA25111.1"/>
    <property type="molecule type" value="Genomic_DNA"/>
</dbReference>
<dbReference type="AlphaFoldDB" id="F0WSW1"/>
<evidence type="ECO:0000313" key="3">
    <source>
        <dbReference type="EMBL" id="CCA25111.1"/>
    </source>
</evidence>
<organism evidence="2">
    <name type="scientific">Albugo laibachii Nc14</name>
    <dbReference type="NCBI Taxonomy" id="890382"/>
    <lineage>
        <taxon>Eukaryota</taxon>
        <taxon>Sar</taxon>
        <taxon>Stramenopiles</taxon>
        <taxon>Oomycota</taxon>
        <taxon>Peronosporomycetes</taxon>
        <taxon>Albuginales</taxon>
        <taxon>Albuginaceae</taxon>
        <taxon>Albugo</taxon>
    </lineage>
</organism>
<accession>F0WSW1</accession>
<feature type="region of interest" description="Disordered" evidence="1">
    <location>
        <begin position="1"/>
        <end position="22"/>
    </location>
</feature>
<name>F0WSW1_9STRA</name>
<proteinExistence type="predicted"/>
<dbReference type="EMBL" id="FR824285">
    <property type="protein sequence ID" value="CCA24445.1"/>
    <property type="molecule type" value="Genomic_DNA"/>
</dbReference>
<reference evidence="2" key="2">
    <citation type="submission" date="2011-02" db="EMBL/GenBank/DDBJ databases">
        <authorList>
            <person name="MacLean D."/>
        </authorList>
    </citation>
    <scope>NUCLEOTIDE SEQUENCE</scope>
</reference>
<dbReference type="HOGENOM" id="CLU_2188887_0_0_1"/>
<gene>
    <name evidence="2" type="primary">AlNc14C240G9452</name>
    <name evidence="3" type="synonym">AlNc14C276G10038</name>
    <name evidence="2" type="ORF">ALNC14_105890</name>
    <name evidence="3" type="ORF">ALNC14_112550</name>
</gene>
<reference evidence="2" key="1">
    <citation type="journal article" date="2011" name="PLoS Biol.">
        <title>Gene gain and loss during evolution of obligate parasitism in the white rust pathogen of Arabidopsis thaliana.</title>
        <authorList>
            <person name="Kemen E."/>
            <person name="Gardiner A."/>
            <person name="Schultz-Larsen T."/>
            <person name="Kemen A.C."/>
            <person name="Balmuth A.L."/>
            <person name="Robert-Seilaniantz A."/>
            <person name="Bailey K."/>
            <person name="Holub E."/>
            <person name="Studholme D.J."/>
            <person name="Maclean D."/>
            <person name="Jones J.D."/>
        </authorList>
    </citation>
    <scope>NUCLEOTIDE SEQUENCE</scope>
</reference>
<sequence>MAGEERKSVKGQRRKPKQFKDDGHSFELNLAVLKTLDTATMNETIGKFFPALPAANVKRSATTLSAGVINELRLSAWQRTSGRRTTSASGKKAERHHQVWKVSARSLLG</sequence>